<dbReference type="PANTHER" id="PTHR14097">
    <property type="entry name" value="OXIDOREDUCTASE HTATIP2"/>
    <property type="match status" value="1"/>
</dbReference>
<evidence type="ECO:0000313" key="2">
    <source>
        <dbReference type="Proteomes" id="UP001498398"/>
    </source>
</evidence>
<sequence>MKIILTGATGAAGSQILYDLVSDSTIESITVLSRRELPSWLTEALPDNNKMTTLIIEDFLNYPADVRQKLAEHDACIWALGTSSSGMSEEAYTKITYDYVVSIISALESVKNRPADDPFRFVFFSGEGADPTEKSMMMFGRIKGRTERFLSELSPETRIKAQSLRPGYFYPTWKPAAENTRSSRRRVVSAVMGPLLSGSWKMAIQVTDLSKFAIETAKGKHSDTPMYTNYDMRKLLSGK</sequence>
<dbReference type="PANTHER" id="PTHR14097:SF8">
    <property type="entry name" value="NAD(P)-BINDING DOMAIN-CONTAINING PROTEIN"/>
    <property type="match status" value="1"/>
</dbReference>
<evidence type="ECO:0000313" key="1">
    <source>
        <dbReference type="EMBL" id="KAK7469346.1"/>
    </source>
</evidence>
<protein>
    <recommendedName>
        <fullName evidence="3">NAD(P)-binding domain-containing protein</fullName>
    </recommendedName>
</protein>
<dbReference type="InterPro" id="IPR036291">
    <property type="entry name" value="NAD(P)-bd_dom_sf"/>
</dbReference>
<reference evidence="1 2" key="1">
    <citation type="submission" date="2024-01" db="EMBL/GenBank/DDBJ databases">
        <title>A draft genome for the cacao thread blight pathogen Marasmiellus scandens.</title>
        <authorList>
            <person name="Baruah I.K."/>
            <person name="Leung J."/>
            <person name="Bukari Y."/>
            <person name="Amoako-Attah I."/>
            <person name="Meinhardt L.W."/>
            <person name="Bailey B.A."/>
            <person name="Cohen S.P."/>
        </authorList>
    </citation>
    <scope>NUCLEOTIDE SEQUENCE [LARGE SCALE GENOMIC DNA]</scope>
    <source>
        <strain evidence="1 2">GH-19</strain>
    </source>
</reference>
<dbReference type="SUPFAM" id="SSF51735">
    <property type="entry name" value="NAD(P)-binding Rossmann-fold domains"/>
    <property type="match status" value="1"/>
</dbReference>
<comment type="caution">
    <text evidence="1">The sequence shown here is derived from an EMBL/GenBank/DDBJ whole genome shotgun (WGS) entry which is preliminary data.</text>
</comment>
<keyword evidence="2" id="KW-1185">Reference proteome</keyword>
<gene>
    <name evidence="1" type="ORF">VKT23_003826</name>
</gene>
<organism evidence="1 2">
    <name type="scientific">Marasmiellus scandens</name>
    <dbReference type="NCBI Taxonomy" id="2682957"/>
    <lineage>
        <taxon>Eukaryota</taxon>
        <taxon>Fungi</taxon>
        <taxon>Dikarya</taxon>
        <taxon>Basidiomycota</taxon>
        <taxon>Agaricomycotina</taxon>
        <taxon>Agaricomycetes</taxon>
        <taxon>Agaricomycetidae</taxon>
        <taxon>Agaricales</taxon>
        <taxon>Marasmiineae</taxon>
        <taxon>Omphalotaceae</taxon>
        <taxon>Marasmiellus</taxon>
    </lineage>
</organism>
<name>A0ABR1K171_9AGAR</name>
<dbReference type="Proteomes" id="UP001498398">
    <property type="component" value="Unassembled WGS sequence"/>
</dbReference>
<proteinExistence type="predicted"/>
<dbReference type="EMBL" id="JBANRG010000003">
    <property type="protein sequence ID" value="KAK7469346.1"/>
    <property type="molecule type" value="Genomic_DNA"/>
</dbReference>
<evidence type="ECO:0008006" key="3">
    <source>
        <dbReference type="Google" id="ProtNLM"/>
    </source>
</evidence>
<dbReference type="Gene3D" id="3.40.50.720">
    <property type="entry name" value="NAD(P)-binding Rossmann-like Domain"/>
    <property type="match status" value="1"/>
</dbReference>
<accession>A0ABR1K171</accession>